<comment type="caution">
    <text evidence="2">The sequence shown here is derived from an EMBL/GenBank/DDBJ whole genome shotgun (WGS) entry which is preliminary data.</text>
</comment>
<name>A0ABQ9HG07_9NEOP</name>
<feature type="region of interest" description="Disordered" evidence="1">
    <location>
        <begin position="618"/>
        <end position="674"/>
    </location>
</feature>
<dbReference type="Proteomes" id="UP001159363">
    <property type="component" value="Chromosome 4"/>
</dbReference>
<evidence type="ECO:0000256" key="1">
    <source>
        <dbReference type="SAM" id="MobiDB-lite"/>
    </source>
</evidence>
<dbReference type="EMBL" id="JARBHB010000005">
    <property type="protein sequence ID" value="KAJ8883194.1"/>
    <property type="molecule type" value="Genomic_DNA"/>
</dbReference>
<feature type="compositionally biased region" description="Basic and acidic residues" evidence="1">
    <location>
        <begin position="618"/>
        <end position="629"/>
    </location>
</feature>
<reference evidence="2 3" key="1">
    <citation type="submission" date="2023-02" db="EMBL/GenBank/DDBJ databases">
        <title>LHISI_Scaffold_Assembly.</title>
        <authorList>
            <person name="Stuart O.P."/>
            <person name="Cleave R."/>
            <person name="Magrath M.J.L."/>
            <person name="Mikheyev A.S."/>
        </authorList>
    </citation>
    <scope>NUCLEOTIDE SEQUENCE [LARGE SCALE GENOMIC DNA]</scope>
    <source>
        <strain evidence="2">Daus_M_001</strain>
        <tissue evidence="2">Leg muscle</tissue>
    </source>
</reference>
<gene>
    <name evidence="2" type="ORF">PR048_015034</name>
</gene>
<evidence type="ECO:0000313" key="3">
    <source>
        <dbReference type="Proteomes" id="UP001159363"/>
    </source>
</evidence>
<accession>A0ABQ9HG07</accession>
<sequence length="1052" mass="115154">MSSREVHCRSPRGRLDVSALNSPFEPFCLHCESVLDAVGTGGYTPVGEGSGRPRRTTNMEEAVSTPQAYLRTIQEHVMAAGDKSVSTSTIPRWIVEQDLSSRRPLRLNERCHGLDNPIFQQDKSLPQAARVSLASKVPRPLAHRELLEPDWTATSASGDNYEGLRLKGTWIRVIIEIETVNQYGAHANTKPVCYAVQGLAKGHVLLLVHPGSGLYGQVARDGLADVALRVDAVAGGDGVPLRVVGVAARRRRVGVGVGGGREWRVAVAGGPDVGGVQARRLVVLEHLDGDVAEAHLADLLHVRLSDVVGAVLVLADDDGRQAGRQGVRQVGHLRVVRHLEPAHRVVPEPAHHAIQTQRGHKHRTVMLKEAKDNGKTKITVTRITNRLIARGLRITRKGVRIIAGPNSSSESKTSGFITSSILFDHVMKTSETHAPVYVTLGGVASPVEALDVGVVRVEEQSVLVLRRPQQLLVDVAGAVVGGQGEQALGEHAALELARRGGVVDQHQHRLVVHVTDLQGPAGGTRLLLGVRVGALRVVCCRLVVAVVLLLARGRDACNKQTRCGTYTNHLPPRQTGSDSRHVGVAFESRPMQSNLVLPMSPVSLPHFLTLDAQLHSPRNGDSEVIRDRASSSGKQEQGRNRPSPYARKPPWRLPGVISRSQGNTEISTAGPGFEPCTERAPNVFQEDHHSELENFGLRRYICVSVEAGRRMERNATPNDYLADGRGVLNFVSRPYLERGGRDDEAARLLDSHQGESGSIPDLVTPEFSHVGIVPDDAASVFSAVFRFTRPCIPTLLHSHLISPSSTLNTTLTRRLRLEEQGAILDSRITALSFCHYTAILVFSFVSGLSWTTNLPSFVYKLLLGMLVAAGGHAHPSHSTAIFVYGKCHIQEKGGIELPTLGSPCRRLRLLGYRDMHCDKGLRELNEQTHHPLRSVASIPMTIRSSLERRHNTRRHLRYPEACLPVCDAFHEPFIHLKMNCDYEGLPLTSTIMEPQPASSLPDFRQCRFCDRVLTQGQNARRHERIACMKSHLRAMKNCDIGSMQSVQGNTLK</sequence>
<organism evidence="2 3">
    <name type="scientific">Dryococelus australis</name>
    <dbReference type="NCBI Taxonomy" id="614101"/>
    <lineage>
        <taxon>Eukaryota</taxon>
        <taxon>Metazoa</taxon>
        <taxon>Ecdysozoa</taxon>
        <taxon>Arthropoda</taxon>
        <taxon>Hexapoda</taxon>
        <taxon>Insecta</taxon>
        <taxon>Pterygota</taxon>
        <taxon>Neoptera</taxon>
        <taxon>Polyneoptera</taxon>
        <taxon>Phasmatodea</taxon>
        <taxon>Verophasmatodea</taxon>
        <taxon>Anareolatae</taxon>
        <taxon>Phasmatidae</taxon>
        <taxon>Eurycanthinae</taxon>
        <taxon>Dryococelus</taxon>
    </lineage>
</organism>
<protein>
    <submittedName>
        <fullName evidence="2">Uncharacterized protein</fullName>
    </submittedName>
</protein>
<proteinExistence type="predicted"/>
<feature type="compositionally biased region" description="Polar residues" evidence="1">
    <location>
        <begin position="658"/>
        <end position="667"/>
    </location>
</feature>
<keyword evidence="3" id="KW-1185">Reference proteome</keyword>
<evidence type="ECO:0000313" key="2">
    <source>
        <dbReference type="EMBL" id="KAJ8883194.1"/>
    </source>
</evidence>